<evidence type="ECO:0000313" key="2">
    <source>
        <dbReference type="EMBL" id="ODM87562.1"/>
    </source>
</evidence>
<evidence type="ECO:0000313" key="3">
    <source>
        <dbReference type="Proteomes" id="UP000094527"/>
    </source>
</evidence>
<dbReference type="AlphaFoldDB" id="A0A1D2M3Q1"/>
<dbReference type="OrthoDB" id="8295038at2759"/>
<dbReference type="Gene3D" id="1.20.1280.50">
    <property type="match status" value="1"/>
</dbReference>
<accession>A0A1D2M3Q1</accession>
<dbReference type="InterPro" id="IPR032675">
    <property type="entry name" value="LRR_dom_sf"/>
</dbReference>
<feature type="compositionally biased region" description="Polar residues" evidence="1">
    <location>
        <begin position="36"/>
        <end position="46"/>
    </location>
</feature>
<proteinExistence type="predicted"/>
<dbReference type="Gene3D" id="3.80.10.10">
    <property type="entry name" value="Ribonuclease Inhibitor"/>
    <property type="match status" value="1"/>
</dbReference>
<name>A0A1D2M3Q1_ORCCI</name>
<gene>
    <name evidence="2" type="ORF">Ocin01_19120</name>
</gene>
<evidence type="ECO:0008006" key="4">
    <source>
        <dbReference type="Google" id="ProtNLM"/>
    </source>
</evidence>
<dbReference type="Proteomes" id="UP000094527">
    <property type="component" value="Unassembled WGS sequence"/>
</dbReference>
<dbReference type="EMBL" id="LJIJ01005056">
    <property type="protein sequence ID" value="ODM87562.1"/>
    <property type="molecule type" value="Genomic_DNA"/>
</dbReference>
<reference evidence="2 3" key="1">
    <citation type="journal article" date="2016" name="Genome Biol. Evol.">
        <title>Gene Family Evolution Reflects Adaptation to Soil Environmental Stressors in the Genome of the Collembolan Orchesella cincta.</title>
        <authorList>
            <person name="Faddeeva-Vakhrusheva A."/>
            <person name="Derks M.F."/>
            <person name="Anvar S.Y."/>
            <person name="Agamennone V."/>
            <person name="Suring W."/>
            <person name="Smit S."/>
            <person name="van Straalen N.M."/>
            <person name="Roelofs D."/>
        </authorList>
    </citation>
    <scope>NUCLEOTIDE SEQUENCE [LARGE SCALE GENOMIC DNA]</scope>
    <source>
        <tissue evidence="2">Mixed pool</tissue>
    </source>
</reference>
<dbReference type="InterPro" id="IPR036047">
    <property type="entry name" value="F-box-like_dom_sf"/>
</dbReference>
<comment type="caution">
    <text evidence="2">The sequence shown here is derived from an EMBL/GenBank/DDBJ whole genome shotgun (WGS) entry which is preliminary data.</text>
</comment>
<feature type="region of interest" description="Disordered" evidence="1">
    <location>
        <begin position="1"/>
        <end position="51"/>
    </location>
</feature>
<feature type="compositionally biased region" description="Basic and acidic residues" evidence="1">
    <location>
        <begin position="1"/>
        <end position="15"/>
    </location>
</feature>
<protein>
    <recommendedName>
        <fullName evidence="4">F-box domain-containing protein</fullName>
    </recommendedName>
</protein>
<dbReference type="SUPFAM" id="SSF81383">
    <property type="entry name" value="F-box domain"/>
    <property type="match status" value="1"/>
</dbReference>
<evidence type="ECO:0000256" key="1">
    <source>
        <dbReference type="SAM" id="MobiDB-lite"/>
    </source>
</evidence>
<sequence>MEAEKSPAELDRGANSDDEEDLNPSSSPKRARHNHNNCANDLATDSGQEDDDLQSTIHPLLIDHVAKKIFSFLKWERSNPTILNCRQVCKTWYHIISNLMKRKRMVGKRIFGYGDTDRMENFLNVMRNTTNLPINEFEFDVNFFISRNELIFNEFLSVCSPFITHLSLSFGKHYSMNLMSMDFENVNFCNLKSLTFQCVYMNTMQHVNKESAKQLESFEFCIPSQHFDGEYAKQANARFGNLLASEALAGTVKNLKLIMEIQQNHLAGLSRLKLQKLRMNFYGSQLNAGAIEQFLQQQAGTLVELRISDLENKFAEHLSFPQLNKVKFLEIKGGNSSSFAFLKFFPKMETFVLRNGRNSNPLGDSNDSKEVEAIMYPTVKEVELTYPIESINLVQRIASYFPNLQVFKIQAGPDSTKAIESIFETMTDLVELQIVFPQMFSNQPLDPLFTGIPVGWCHRIKENEAYNIQDQNDVYNAVVRKPSLDNLKKLQRLSIQAESYAIILTDVSVHYSFFRLPALSEIILGSGCHSISSECFQMLKTRFKVTERSSIIHTYI</sequence>
<organism evidence="2 3">
    <name type="scientific">Orchesella cincta</name>
    <name type="common">Springtail</name>
    <name type="synonym">Podura cincta</name>
    <dbReference type="NCBI Taxonomy" id="48709"/>
    <lineage>
        <taxon>Eukaryota</taxon>
        <taxon>Metazoa</taxon>
        <taxon>Ecdysozoa</taxon>
        <taxon>Arthropoda</taxon>
        <taxon>Hexapoda</taxon>
        <taxon>Collembola</taxon>
        <taxon>Entomobryomorpha</taxon>
        <taxon>Entomobryoidea</taxon>
        <taxon>Orchesellidae</taxon>
        <taxon>Orchesellinae</taxon>
        <taxon>Orchesella</taxon>
    </lineage>
</organism>
<keyword evidence="3" id="KW-1185">Reference proteome</keyword>